<evidence type="ECO:0000256" key="1">
    <source>
        <dbReference type="SAM" id="MobiDB-lite"/>
    </source>
</evidence>
<evidence type="ECO:0000256" key="2">
    <source>
        <dbReference type="SAM" id="Phobius"/>
    </source>
</evidence>
<keyword evidence="2" id="KW-0812">Transmembrane</keyword>
<evidence type="ECO:0000313" key="4">
    <source>
        <dbReference type="Proteomes" id="UP000466794"/>
    </source>
</evidence>
<reference evidence="3 4" key="1">
    <citation type="submission" date="2019-12" db="EMBL/GenBank/DDBJ databases">
        <title>Nocardia sp. nov. ET3-3 isolated from soil.</title>
        <authorList>
            <person name="Kanchanasin P."/>
            <person name="Tanasupawat S."/>
            <person name="Yuki M."/>
            <person name="Kudo T."/>
        </authorList>
    </citation>
    <scope>NUCLEOTIDE SEQUENCE [LARGE SCALE GENOMIC DNA]</scope>
    <source>
        <strain evidence="3 4">ET3-3</strain>
    </source>
</reference>
<proteinExistence type="predicted"/>
<feature type="region of interest" description="Disordered" evidence="1">
    <location>
        <begin position="69"/>
        <end position="90"/>
    </location>
</feature>
<accession>A0A7K1V4A0</accession>
<dbReference type="EMBL" id="WRPP01000005">
    <property type="protein sequence ID" value="MVU80968.1"/>
    <property type="molecule type" value="Genomic_DNA"/>
</dbReference>
<gene>
    <name evidence="3" type="ORF">GPX89_27425</name>
</gene>
<comment type="caution">
    <text evidence="3">The sequence shown here is derived from an EMBL/GenBank/DDBJ whole genome shotgun (WGS) entry which is preliminary data.</text>
</comment>
<feature type="compositionally biased region" description="Pro residues" evidence="1">
    <location>
        <begin position="71"/>
        <end position="90"/>
    </location>
</feature>
<feature type="transmembrane region" description="Helical" evidence="2">
    <location>
        <begin position="42"/>
        <end position="63"/>
    </location>
</feature>
<keyword evidence="4" id="KW-1185">Reference proteome</keyword>
<organism evidence="3 4">
    <name type="scientific">Nocardia terrae</name>
    <dbReference type="NCBI Taxonomy" id="2675851"/>
    <lineage>
        <taxon>Bacteria</taxon>
        <taxon>Bacillati</taxon>
        <taxon>Actinomycetota</taxon>
        <taxon>Actinomycetes</taxon>
        <taxon>Mycobacteriales</taxon>
        <taxon>Nocardiaceae</taxon>
        <taxon>Nocardia</taxon>
    </lineage>
</organism>
<name>A0A7K1V4A0_9NOCA</name>
<sequence length="90" mass="9545">MAGNWWRNTVLQQLSRSPLSTAVVFLALEDGSEVITFPRLNWAVVATAFAAVLGIAIGLLILVSSAHFDEPQPPTPTPPASCAPFCPTPT</sequence>
<evidence type="ECO:0000313" key="3">
    <source>
        <dbReference type="EMBL" id="MVU80968.1"/>
    </source>
</evidence>
<dbReference type="Proteomes" id="UP000466794">
    <property type="component" value="Unassembled WGS sequence"/>
</dbReference>
<keyword evidence="2" id="KW-1133">Transmembrane helix</keyword>
<protein>
    <submittedName>
        <fullName evidence="3">Uncharacterized protein</fullName>
    </submittedName>
</protein>
<keyword evidence="2" id="KW-0472">Membrane</keyword>
<dbReference type="AlphaFoldDB" id="A0A7K1V4A0"/>
<dbReference type="RefSeq" id="WP_157390503.1">
    <property type="nucleotide sequence ID" value="NZ_WRPP01000005.1"/>
</dbReference>